<evidence type="ECO:0000313" key="1">
    <source>
        <dbReference type="EMBL" id="KAJ3555769.1"/>
    </source>
</evidence>
<comment type="caution">
    <text evidence="1">The sequence shown here is derived from an EMBL/GenBank/DDBJ whole genome shotgun (WGS) entry which is preliminary data.</text>
</comment>
<name>A0ACC1T8Q6_9APHY</name>
<keyword evidence="2" id="KW-1185">Reference proteome</keyword>
<accession>A0ACC1T8Q6</accession>
<gene>
    <name evidence="1" type="ORF">NM688_g2387</name>
</gene>
<reference evidence="1" key="1">
    <citation type="submission" date="2022-07" db="EMBL/GenBank/DDBJ databases">
        <title>Genome Sequence of Phlebia brevispora.</title>
        <authorList>
            <person name="Buettner E."/>
        </authorList>
    </citation>
    <scope>NUCLEOTIDE SEQUENCE</scope>
    <source>
        <strain evidence="1">MPL23</strain>
    </source>
</reference>
<protein>
    <submittedName>
        <fullName evidence="1">Uncharacterized protein</fullName>
    </submittedName>
</protein>
<dbReference type="Proteomes" id="UP001148662">
    <property type="component" value="Unassembled WGS sequence"/>
</dbReference>
<proteinExistence type="predicted"/>
<organism evidence="1 2">
    <name type="scientific">Phlebia brevispora</name>
    <dbReference type="NCBI Taxonomy" id="194682"/>
    <lineage>
        <taxon>Eukaryota</taxon>
        <taxon>Fungi</taxon>
        <taxon>Dikarya</taxon>
        <taxon>Basidiomycota</taxon>
        <taxon>Agaricomycotina</taxon>
        <taxon>Agaricomycetes</taxon>
        <taxon>Polyporales</taxon>
        <taxon>Meruliaceae</taxon>
        <taxon>Phlebia</taxon>
    </lineage>
</organism>
<sequence>MSIGQGQAHESHFGPTSELIEVSAFLQSAQSEFGAPYPQSSSSIQGSAREEWLTLSEDTKRALQEECSVSDLRSSLNNIVVNPRLMAHVTRTHDASLQSIYETADTSNRRKRKRVTVLTPDQEQPEVTALQQKLDQVQLKSWPLMLNSALFIRTPRHADSNTLTATKRLAFSHAPADQNQALVFVTVYNRLQWGHRLVARSSQHVLLSSQTLGDLMESIPCVSNEIPEEQVDENGVTTWTKASATNTSGSVICLEGVAYGDGQSEADYSVKLLKSLQDLPEQQRASVTRGPPMHDATFESLKIHLHQPYWMIHSGDCEHFFVVEQIRLHHPSDPPPSDYPLTTQITPPLLDVCRACNKVPALYSILGDIRLGESPFMICGPCWRWLGMPHGEGADQVTVVPLPAYELGWSG</sequence>
<dbReference type="EMBL" id="JANHOG010000300">
    <property type="protein sequence ID" value="KAJ3555769.1"/>
    <property type="molecule type" value="Genomic_DNA"/>
</dbReference>
<evidence type="ECO:0000313" key="2">
    <source>
        <dbReference type="Proteomes" id="UP001148662"/>
    </source>
</evidence>